<organism evidence="1 2">
    <name type="scientific">Albula glossodonta</name>
    <name type="common">roundjaw bonefish</name>
    <dbReference type="NCBI Taxonomy" id="121402"/>
    <lineage>
        <taxon>Eukaryota</taxon>
        <taxon>Metazoa</taxon>
        <taxon>Chordata</taxon>
        <taxon>Craniata</taxon>
        <taxon>Vertebrata</taxon>
        <taxon>Euteleostomi</taxon>
        <taxon>Actinopterygii</taxon>
        <taxon>Neopterygii</taxon>
        <taxon>Teleostei</taxon>
        <taxon>Albuliformes</taxon>
        <taxon>Albulidae</taxon>
        <taxon>Albula</taxon>
    </lineage>
</organism>
<keyword evidence="2" id="KW-1185">Reference proteome</keyword>
<proteinExistence type="predicted"/>
<comment type="caution">
    <text evidence="1">The sequence shown here is derived from an EMBL/GenBank/DDBJ whole genome shotgun (WGS) entry which is preliminary data.</text>
</comment>
<dbReference type="Proteomes" id="UP000824540">
    <property type="component" value="Unassembled WGS sequence"/>
</dbReference>
<dbReference type="EMBL" id="JAFBMS010000020">
    <property type="protein sequence ID" value="KAG9344597.1"/>
    <property type="molecule type" value="Genomic_DNA"/>
</dbReference>
<sequence>MNKIVGAFQYSKIVTSTPLCPGNGYLCPPSLQCSKIVGGERRRLQLVSLSPQNEGYINVSYCGSRFWQTSLCSRPVRLKEHPTGTL</sequence>
<gene>
    <name evidence="1" type="ORF">JZ751_011269</name>
</gene>
<dbReference type="AlphaFoldDB" id="A0A8T2P7I0"/>
<feature type="non-terminal residue" evidence="1">
    <location>
        <position position="86"/>
    </location>
</feature>
<protein>
    <submittedName>
        <fullName evidence="1">Uncharacterized protein</fullName>
    </submittedName>
</protein>
<reference evidence="1" key="1">
    <citation type="thesis" date="2021" institute="BYU ScholarsArchive" country="Provo, UT, USA">
        <title>Applications of and Algorithms for Genome Assembly and Genomic Analyses with an Emphasis on Marine Teleosts.</title>
        <authorList>
            <person name="Pickett B.D."/>
        </authorList>
    </citation>
    <scope>NUCLEOTIDE SEQUENCE</scope>
    <source>
        <strain evidence="1">HI-2016</strain>
    </source>
</reference>
<evidence type="ECO:0000313" key="2">
    <source>
        <dbReference type="Proteomes" id="UP000824540"/>
    </source>
</evidence>
<name>A0A8T2P7I0_9TELE</name>
<accession>A0A8T2P7I0</accession>
<evidence type="ECO:0000313" key="1">
    <source>
        <dbReference type="EMBL" id="KAG9344597.1"/>
    </source>
</evidence>